<dbReference type="RefSeq" id="WP_182608427.1">
    <property type="nucleotide sequence ID" value="NZ_VKHT01001476.1"/>
</dbReference>
<keyword evidence="1" id="KW-1133">Transmembrane helix</keyword>
<protein>
    <submittedName>
        <fullName evidence="3">Peptidoglycan DD-metalloendopeptidase family protein</fullName>
    </submittedName>
</protein>
<dbReference type="Gene3D" id="2.70.70.10">
    <property type="entry name" value="Glucose Permease (Domain IIA)"/>
    <property type="match status" value="1"/>
</dbReference>
<proteinExistence type="predicted"/>
<dbReference type="InterPro" id="IPR016047">
    <property type="entry name" value="M23ase_b-sheet_dom"/>
</dbReference>
<dbReference type="CDD" id="cd12797">
    <property type="entry name" value="M23_peptidase"/>
    <property type="match status" value="1"/>
</dbReference>
<dbReference type="PANTHER" id="PTHR21666:SF270">
    <property type="entry name" value="MUREIN HYDROLASE ACTIVATOR ENVC"/>
    <property type="match status" value="1"/>
</dbReference>
<dbReference type="InterPro" id="IPR011055">
    <property type="entry name" value="Dup_hybrid_motif"/>
</dbReference>
<dbReference type="Pfam" id="PF01551">
    <property type="entry name" value="Peptidase_M23"/>
    <property type="match status" value="1"/>
</dbReference>
<keyword evidence="4" id="KW-1185">Reference proteome</keyword>
<evidence type="ECO:0000259" key="2">
    <source>
        <dbReference type="Pfam" id="PF01551"/>
    </source>
</evidence>
<feature type="non-terminal residue" evidence="3">
    <location>
        <position position="278"/>
    </location>
</feature>
<evidence type="ECO:0000313" key="4">
    <source>
        <dbReference type="Proteomes" id="UP000538929"/>
    </source>
</evidence>
<dbReference type="InterPro" id="IPR050570">
    <property type="entry name" value="Cell_wall_metabolism_enzyme"/>
</dbReference>
<name>A0A7W3Y3U6_9ACTN</name>
<dbReference type="PANTHER" id="PTHR21666">
    <property type="entry name" value="PEPTIDASE-RELATED"/>
    <property type="match status" value="1"/>
</dbReference>
<keyword evidence="1" id="KW-0812">Transmembrane</keyword>
<sequence length="278" mass="30024">MKYHGVVMGVGALCILVNGRGPGPLWFTGVALVLLGVLGNLLLGAYQRPRGEHPPTPVRIPVAGRWRAVNGPADKVPSHTHRHAQTYAIDLTHHPRSAEDGEVPTPPFRWFLPAFRRPEDYPAFGRPILAPGDGVVVRAVDGQRDHLTRTSLPGLGLMFPEGFARSMGRTRHLFGNHVVIDLGNGVYAAMAHLRRGSIRVTAGDRVTAGRPIAECGNSGNSTEPHLHVQLMDGPDPATARGLPFEWRYREDDGGDGGRVRVGVPKNLSRFIPADAGEA</sequence>
<dbReference type="Proteomes" id="UP000538929">
    <property type="component" value="Unassembled WGS sequence"/>
</dbReference>
<comment type="caution">
    <text evidence="3">The sequence shown here is derived from an EMBL/GenBank/DDBJ whole genome shotgun (WGS) entry which is preliminary data.</text>
</comment>
<evidence type="ECO:0000256" key="1">
    <source>
        <dbReference type="SAM" id="Phobius"/>
    </source>
</evidence>
<dbReference type="EMBL" id="VKHT01001476">
    <property type="protein sequence ID" value="MBB0247209.1"/>
    <property type="molecule type" value="Genomic_DNA"/>
</dbReference>
<evidence type="ECO:0000313" key="3">
    <source>
        <dbReference type="EMBL" id="MBB0247209.1"/>
    </source>
</evidence>
<reference evidence="4" key="1">
    <citation type="submission" date="2019-10" db="EMBL/GenBank/DDBJ databases">
        <title>Streptomyces sp. nov., a novel actinobacterium isolated from alkaline environment.</title>
        <authorList>
            <person name="Golinska P."/>
        </authorList>
    </citation>
    <scope>NUCLEOTIDE SEQUENCE [LARGE SCALE GENOMIC DNA]</scope>
    <source>
        <strain evidence="4">DSM 42118</strain>
    </source>
</reference>
<keyword evidence="1" id="KW-0472">Membrane</keyword>
<dbReference type="GO" id="GO:0004222">
    <property type="term" value="F:metalloendopeptidase activity"/>
    <property type="evidence" value="ECO:0007669"/>
    <property type="project" value="TreeGrafter"/>
</dbReference>
<dbReference type="SUPFAM" id="SSF51261">
    <property type="entry name" value="Duplicated hybrid motif"/>
    <property type="match status" value="1"/>
</dbReference>
<organism evidence="3 4">
    <name type="scientific">Streptomyces alkaliphilus</name>
    <dbReference type="NCBI Taxonomy" id="1472722"/>
    <lineage>
        <taxon>Bacteria</taxon>
        <taxon>Bacillati</taxon>
        <taxon>Actinomycetota</taxon>
        <taxon>Actinomycetes</taxon>
        <taxon>Kitasatosporales</taxon>
        <taxon>Streptomycetaceae</taxon>
        <taxon>Streptomyces</taxon>
    </lineage>
</organism>
<accession>A0A7W3Y3U6</accession>
<dbReference type="AlphaFoldDB" id="A0A7W3Y3U6"/>
<feature type="transmembrane region" description="Helical" evidence="1">
    <location>
        <begin position="25"/>
        <end position="46"/>
    </location>
</feature>
<gene>
    <name evidence="3" type="ORF">FNQ90_24570</name>
</gene>
<feature type="domain" description="M23ase beta-sheet core" evidence="2">
    <location>
        <begin position="168"/>
        <end position="232"/>
    </location>
</feature>